<proteinExistence type="predicted"/>
<dbReference type="Proteomes" id="UP001175226">
    <property type="component" value="Unassembled WGS sequence"/>
</dbReference>
<gene>
    <name evidence="1" type="ORF">EV421DRAFT_1743782</name>
</gene>
<evidence type="ECO:0000313" key="2">
    <source>
        <dbReference type="Proteomes" id="UP001175226"/>
    </source>
</evidence>
<sequence length="431" mass="49069">MSRDKTGRYCDICDKTDTGLRFDNTVLNTTLHGCKWNFWRLGILGFAQSLVAQKFFTFLVSKSESGKVPKKVRDEFMSGGDAEIIFRDGFGNVPPSQLEAHPFGERAVIVPSSGLPYKCHKTPYREYEQDWLHSGSLLLLEKCRLLENPEIWDALKARRTSARVNLGRCRKKVVMSSCLEAVSWIIRVFILDRLHSGFLQMLEDCRCLQYEGQRVGRRGDRQRESAFVVADTIGSFALETVSGCGFFPRKSEYPVALSWTILILTVLYLSQDPLEGLVVDWVFVAFALHVSEICDSAMNEIWGPFPSQSWWYICQGFSQLFGVDECDVSLYVVSRTFYSSLQRVRRVYLKQFERAGVLLNLFPQLALAFGLLLQEFVNCMDRDEMEVGFHCCHPEASWDPQENIPVALYSPPAKVGGRGSKRGLRLERIGI</sequence>
<accession>A0AA39MDX5</accession>
<comment type="caution">
    <text evidence="1">The sequence shown here is derived from an EMBL/GenBank/DDBJ whole genome shotgun (WGS) entry which is preliminary data.</text>
</comment>
<organism evidence="1 2">
    <name type="scientific">Armillaria borealis</name>
    <dbReference type="NCBI Taxonomy" id="47425"/>
    <lineage>
        <taxon>Eukaryota</taxon>
        <taxon>Fungi</taxon>
        <taxon>Dikarya</taxon>
        <taxon>Basidiomycota</taxon>
        <taxon>Agaricomycotina</taxon>
        <taxon>Agaricomycetes</taxon>
        <taxon>Agaricomycetidae</taxon>
        <taxon>Agaricales</taxon>
        <taxon>Marasmiineae</taxon>
        <taxon>Physalacriaceae</taxon>
        <taxon>Armillaria</taxon>
    </lineage>
</organism>
<dbReference type="AlphaFoldDB" id="A0AA39MDX5"/>
<keyword evidence="2" id="KW-1185">Reference proteome</keyword>
<dbReference type="EMBL" id="JAUEPT010000136">
    <property type="protein sequence ID" value="KAK0430697.1"/>
    <property type="molecule type" value="Genomic_DNA"/>
</dbReference>
<protein>
    <submittedName>
        <fullName evidence="1">Uncharacterized protein</fullName>
    </submittedName>
</protein>
<reference evidence="1" key="1">
    <citation type="submission" date="2023-06" db="EMBL/GenBank/DDBJ databases">
        <authorList>
            <consortium name="Lawrence Berkeley National Laboratory"/>
            <person name="Ahrendt S."/>
            <person name="Sahu N."/>
            <person name="Indic B."/>
            <person name="Wong-Bajracharya J."/>
            <person name="Merenyi Z."/>
            <person name="Ke H.-M."/>
            <person name="Monk M."/>
            <person name="Kocsube S."/>
            <person name="Drula E."/>
            <person name="Lipzen A."/>
            <person name="Balint B."/>
            <person name="Henrissat B."/>
            <person name="Andreopoulos B."/>
            <person name="Martin F.M."/>
            <person name="Harder C.B."/>
            <person name="Rigling D."/>
            <person name="Ford K.L."/>
            <person name="Foster G.D."/>
            <person name="Pangilinan J."/>
            <person name="Papanicolaou A."/>
            <person name="Barry K."/>
            <person name="LaButti K."/>
            <person name="Viragh M."/>
            <person name="Koriabine M."/>
            <person name="Yan M."/>
            <person name="Riley R."/>
            <person name="Champramary S."/>
            <person name="Plett K.L."/>
            <person name="Tsai I.J."/>
            <person name="Slot J."/>
            <person name="Sipos G."/>
            <person name="Plett J."/>
            <person name="Nagy L.G."/>
            <person name="Grigoriev I.V."/>
        </authorList>
    </citation>
    <scope>NUCLEOTIDE SEQUENCE</scope>
    <source>
        <strain evidence="1">FPL87.14</strain>
    </source>
</reference>
<evidence type="ECO:0000313" key="1">
    <source>
        <dbReference type="EMBL" id="KAK0430697.1"/>
    </source>
</evidence>
<name>A0AA39MDX5_9AGAR</name>